<proteinExistence type="predicted"/>
<protein>
    <submittedName>
        <fullName evidence="1">Uncharacterized protein</fullName>
    </submittedName>
</protein>
<dbReference type="AlphaFoldDB" id="A0A8S2YXF3"/>
<sequence length="57" mass="6736">MLEIQPDIDHNGRMTMLDERYLSVADLQERQQKLDHEIKSLDLGTLEITEDDLYDEC</sequence>
<reference evidence="1" key="1">
    <citation type="submission" date="2021-02" db="EMBL/GenBank/DDBJ databases">
        <authorList>
            <person name="Nowell W R."/>
        </authorList>
    </citation>
    <scope>NUCLEOTIDE SEQUENCE</scope>
</reference>
<organism evidence="1 2">
    <name type="scientific">Rotaria magnacalcarata</name>
    <dbReference type="NCBI Taxonomy" id="392030"/>
    <lineage>
        <taxon>Eukaryota</taxon>
        <taxon>Metazoa</taxon>
        <taxon>Spiralia</taxon>
        <taxon>Gnathifera</taxon>
        <taxon>Rotifera</taxon>
        <taxon>Eurotatoria</taxon>
        <taxon>Bdelloidea</taxon>
        <taxon>Philodinida</taxon>
        <taxon>Philodinidae</taxon>
        <taxon>Rotaria</taxon>
    </lineage>
</organism>
<evidence type="ECO:0000313" key="1">
    <source>
        <dbReference type="EMBL" id="CAF4591619.1"/>
    </source>
</evidence>
<accession>A0A8S2YXF3</accession>
<comment type="caution">
    <text evidence="1">The sequence shown here is derived from an EMBL/GenBank/DDBJ whole genome shotgun (WGS) entry which is preliminary data.</text>
</comment>
<name>A0A8S2YXF3_9BILA</name>
<dbReference type="Proteomes" id="UP000681967">
    <property type="component" value="Unassembled WGS sequence"/>
</dbReference>
<feature type="non-terminal residue" evidence="1">
    <location>
        <position position="1"/>
    </location>
</feature>
<dbReference type="EMBL" id="CAJOBH010096372">
    <property type="protein sequence ID" value="CAF4591619.1"/>
    <property type="molecule type" value="Genomic_DNA"/>
</dbReference>
<evidence type="ECO:0000313" key="2">
    <source>
        <dbReference type="Proteomes" id="UP000681967"/>
    </source>
</evidence>
<gene>
    <name evidence="1" type="ORF">BYL167_LOCUS39737</name>
</gene>